<evidence type="ECO:0000313" key="2">
    <source>
        <dbReference type="Proteomes" id="UP000295277"/>
    </source>
</evidence>
<keyword evidence="2" id="KW-1185">Reference proteome</keyword>
<evidence type="ECO:0000313" key="1">
    <source>
        <dbReference type="EMBL" id="TCM78621.1"/>
    </source>
</evidence>
<sequence>GLFDLADPGAEPDPRILGEIDRIGNGPQMRATDGDGMPLSAMKQPQADAAALTRALDRIAQTHPKARIAAVGYSVFRHRGETNISADRYRMCVRFIPAAGEIVIQGRCGRACGYRVCPAVALTPINAHGAAVRLG</sequence>
<protein>
    <submittedName>
        <fullName evidence="1">Uncharacterized protein</fullName>
    </submittedName>
</protein>
<reference evidence="1 2" key="1">
    <citation type="submission" date="2019-03" db="EMBL/GenBank/DDBJ databases">
        <title>Genomic Encyclopedia of Type Strains, Phase IV (KMG-IV): sequencing the most valuable type-strain genomes for metagenomic binning, comparative biology and taxonomic classification.</title>
        <authorList>
            <person name="Goeker M."/>
        </authorList>
    </citation>
    <scope>NUCLEOTIDE SEQUENCE [LARGE SCALE GENOMIC DNA]</scope>
    <source>
        <strain evidence="1 2">DSM 21153</strain>
    </source>
</reference>
<gene>
    <name evidence="1" type="ORF">EV216_1251</name>
</gene>
<name>A0A4R1YMB6_9RHOB</name>
<comment type="caution">
    <text evidence="1">The sequence shown here is derived from an EMBL/GenBank/DDBJ whole genome shotgun (WGS) entry which is preliminary data.</text>
</comment>
<organism evidence="1 2">
    <name type="scientific">Rhodovulum steppense</name>
    <dbReference type="NCBI Taxonomy" id="540251"/>
    <lineage>
        <taxon>Bacteria</taxon>
        <taxon>Pseudomonadati</taxon>
        <taxon>Pseudomonadota</taxon>
        <taxon>Alphaproteobacteria</taxon>
        <taxon>Rhodobacterales</taxon>
        <taxon>Paracoccaceae</taxon>
        <taxon>Rhodovulum</taxon>
    </lineage>
</organism>
<accession>A0A4R1YMB6</accession>
<dbReference type="AlphaFoldDB" id="A0A4R1YMB6"/>
<proteinExistence type="predicted"/>
<dbReference type="RefSeq" id="WP_165899264.1">
    <property type="nucleotide sequence ID" value="NZ_SLVM01000025.1"/>
</dbReference>
<feature type="non-terminal residue" evidence="1">
    <location>
        <position position="1"/>
    </location>
</feature>
<dbReference type="Proteomes" id="UP000295277">
    <property type="component" value="Unassembled WGS sequence"/>
</dbReference>
<dbReference type="EMBL" id="SLVM01000025">
    <property type="protein sequence ID" value="TCM78621.1"/>
    <property type="molecule type" value="Genomic_DNA"/>
</dbReference>